<dbReference type="GO" id="GO:0008233">
    <property type="term" value="F:peptidase activity"/>
    <property type="evidence" value="ECO:0007669"/>
    <property type="project" value="UniProtKB-KW"/>
</dbReference>
<feature type="region of interest" description="Disordered" evidence="4">
    <location>
        <begin position="251"/>
        <end position="308"/>
    </location>
</feature>
<evidence type="ECO:0000313" key="7">
    <source>
        <dbReference type="Proteomes" id="UP000191933"/>
    </source>
</evidence>
<proteinExistence type="predicted"/>
<feature type="compositionally biased region" description="Basic and acidic residues" evidence="4">
    <location>
        <begin position="284"/>
        <end position="293"/>
    </location>
</feature>
<dbReference type="GO" id="GO:0006508">
    <property type="term" value="P:proteolysis"/>
    <property type="evidence" value="ECO:0007669"/>
    <property type="project" value="UniProtKB-KW"/>
</dbReference>
<feature type="compositionally biased region" description="Acidic residues" evidence="4">
    <location>
        <begin position="294"/>
        <end position="307"/>
    </location>
</feature>
<dbReference type="EMBL" id="FBVY01000004">
    <property type="protein sequence ID" value="CUW87489.1"/>
    <property type="molecule type" value="Genomic_DNA"/>
</dbReference>
<sequence length="383" mass="42342">MPKPLRTKPAAKPFNGSMTRAFSGVPTSIDVETGSFVVVMVTETPVRRAICDPRNPDQEIIVDEIIVPAGVDLSRANGMPLVDGHKTDGGIAAILGKVDNPRLEANQVVGDAMFASSHEHLLKDVQRGFYRQGSVGYDVIEAELIERADDVPIFRITRCLVTEYSIVPVGADENSFIRAKSDTPSSPKITFRAAGKKQEKTMTLKRGKRAKREETAVDVDELEAMIAAVEDAIEDLGDDASDELIERARKLRGKRAEEDDEDEPAEERKRSKRAEDDEDEPKAEDDRKRKRADEDDALTEDEQDEYEDIRSIARSYGLGKLVSDMRALGSRPSEAKRALRKAISERGAVPAAASKDIEVRQPKQRAADTKLDTTAIFAARRAR</sequence>
<dbReference type="Proteomes" id="UP000191933">
    <property type="component" value="Unassembled WGS sequence"/>
</dbReference>
<accession>A0A9W5EXX7</accession>
<dbReference type="AlphaFoldDB" id="A0A9W5EXX7"/>
<feature type="compositionally biased region" description="Basic and acidic residues" evidence="4">
    <location>
        <begin position="266"/>
        <end position="275"/>
    </location>
</feature>
<name>A0A9W5EXX7_9HYPH</name>
<evidence type="ECO:0000313" key="6">
    <source>
        <dbReference type="EMBL" id="CUW87489.1"/>
    </source>
</evidence>
<evidence type="ECO:0000256" key="2">
    <source>
        <dbReference type="ARBA" id="ARBA00022670"/>
    </source>
</evidence>
<evidence type="ECO:0000256" key="1">
    <source>
        <dbReference type="ARBA" id="ARBA00022612"/>
    </source>
</evidence>
<evidence type="ECO:0000256" key="3">
    <source>
        <dbReference type="ARBA" id="ARBA00022801"/>
    </source>
</evidence>
<feature type="compositionally biased region" description="Basic and acidic residues" evidence="4">
    <location>
        <begin position="355"/>
        <end position="371"/>
    </location>
</feature>
<protein>
    <recommendedName>
        <fullName evidence="5">Prohead serine protease domain-containing protein</fullName>
    </recommendedName>
</protein>
<keyword evidence="7" id="KW-1185">Reference proteome</keyword>
<comment type="caution">
    <text evidence="6">The sequence shown here is derived from an EMBL/GenBank/DDBJ whole genome shotgun (WGS) entry which is preliminary data.</text>
</comment>
<dbReference type="Pfam" id="PF04586">
    <property type="entry name" value="Peptidase_S78"/>
    <property type="match status" value="1"/>
</dbReference>
<evidence type="ECO:0000256" key="4">
    <source>
        <dbReference type="SAM" id="MobiDB-lite"/>
    </source>
</evidence>
<dbReference type="InterPro" id="IPR054613">
    <property type="entry name" value="Peptidase_S78_dom"/>
</dbReference>
<organism evidence="6 7">
    <name type="scientific">Agrobacterium genomosp. 2 str. CFBP 5494</name>
    <dbReference type="NCBI Taxonomy" id="1183436"/>
    <lineage>
        <taxon>Bacteria</taxon>
        <taxon>Pseudomonadati</taxon>
        <taxon>Pseudomonadota</taxon>
        <taxon>Alphaproteobacteria</taxon>
        <taxon>Hyphomicrobiales</taxon>
        <taxon>Rhizobiaceae</taxon>
        <taxon>Rhizobium/Agrobacterium group</taxon>
        <taxon>Agrobacterium</taxon>
        <taxon>Agrobacterium tumefaciens complex</taxon>
    </lineage>
</organism>
<reference evidence="6 7" key="1">
    <citation type="submission" date="2016-01" db="EMBL/GenBank/DDBJ databases">
        <authorList>
            <person name="Regsiter A."/>
            <person name="william w."/>
        </authorList>
    </citation>
    <scope>NUCLEOTIDE SEQUENCE [LARGE SCALE GENOMIC DNA]</scope>
    <source>
        <strain evidence="6 7">CFBP 5494</strain>
    </source>
</reference>
<gene>
    <name evidence="6" type="ORF">AGR2A_Cc120068</name>
</gene>
<keyword evidence="1" id="KW-1188">Viral release from host cell</keyword>
<keyword evidence="2" id="KW-0645">Protease</keyword>
<evidence type="ECO:0000259" key="5">
    <source>
        <dbReference type="Pfam" id="PF04586"/>
    </source>
</evidence>
<feature type="region of interest" description="Disordered" evidence="4">
    <location>
        <begin position="345"/>
        <end position="372"/>
    </location>
</feature>
<feature type="domain" description="Prohead serine protease" evidence="5">
    <location>
        <begin position="119"/>
        <end position="180"/>
    </location>
</feature>
<keyword evidence="3" id="KW-0378">Hydrolase</keyword>